<reference evidence="1" key="1">
    <citation type="submission" date="2018-08" db="EMBL/GenBank/DDBJ databases">
        <title>Identification of Burkholderia cepacia strains that express a Burkholderia pseudomallei-like capsular polysaccharide.</title>
        <authorList>
            <person name="Burtnick M.N."/>
            <person name="Vongsouvath M."/>
            <person name="Newton P."/>
            <person name="Wuthiekanun V."/>
            <person name="Limmathurotsakul D."/>
            <person name="Brett P.J."/>
            <person name="Chantratita N."/>
            <person name="Dance D.A."/>
        </authorList>
    </citation>
    <scope>NUCLEOTIDE SEQUENCE</scope>
    <source>
        <strain evidence="1">SBXCC001</strain>
    </source>
</reference>
<gene>
    <name evidence="1" type="ORF">C7S16_6611</name>
</gene>
<evidence type="ECO:0000313" key="1">
    <source>
        <dbReference type="EMBL" id="MDW9251197.1"/>
    </source>
</evidence>
<accession>A0AAW9CLL4</accession>
<dbReference type="AlphaFoldDB" id="A0AAW9CLL4"/>
<sequence>MNPIIVLQHNGWSYIKHGYQLSYTAAPALIINGQAGVAVECPGTRGYSMFEGELLTLAIPQAPMSNLIGYKIRDEYRDTTTFPRTLEANAFEFDDDQDEYVPRDGAAYKREFYDEVRETVERESLLIDFIIVDRDCAPVERPGDITIDFPADLREHPETWHKHPVSISGKALFLRATAMLRAEVKAHPNEFAMTDYANIGTFTLMRVVTHKPMPYSYSIGKRTKRSTKTQSTVELMKISAPDSTYRDGAIVPGALRGANWADLEPQIERFLDTIRAFIAPGAVHICPHCDGDGFLVEARA</sequence>
<dbReference type="Proteomes" id="UP001272137">
    <property type="component" value="Unassembled WGS sequence"/>
</dbReference>
<organism evidence="1 2">
    <name type="scientific">Burkholderia thailandensis</name>
    <dbReference type="NCBI Taxonomy" id="57975"/>
    <lineage>
        <taxon>Bacteria</taxon>
        <taxon>Pseudomonadati</taxon>
        <taxon>Pseudomonadota</taxon>
        <taxon>Betaproteobacteria</taxon>
        <taxon>Burkholderiales</taxon>
        <taxon>Burkholderiaceae</taxon>
        <taxon>Burkholderia</taxon>
        <taxon>pseudomallei group</taxon>
    </lineage>
</organism>
<evidence type="ECO:0008006" key="3">
    <source>
        <dbReference type="Google" id="ProtNLM"/>
    </source>
</evidence>
<protein>
    <recommendedName>
        <fullName evidence="3">Type I-B CRISPR-associated protein Cas7/Cst2/DevR</fullName>
    </recommendedName>
</protein>
<comment type="caution">
    <text evidence="1">The sequence shown here is derived from an EMBL/GenBank/DDBJ whole genome shotgun (WGS) entry which is preliminary data.</text>
</comment>
<evidence type="ECO:0000313" key="2">
    <source>
        <dbReference type="Proteomes" id="UP001272137"/>
    </source>
</evidence>
<name>A0AAW9CLL4_BURTH</name>
<dbReference type="EMBL" id="QXCT01000001">
    <property type="protein sequence ID" value="MDW9251197.1"/>
    <property type="molecule type" value="Genomic_DNA"/>
</dbReference>
<dbReference type="RefSeq" id="WP_151274007.1">
    <property type="nucleotide sequence ID" value="NZ_QXCT01000001.1"/>
</dbReference>
<proteinExistence type="predicted"/>